<dbReference type="SUPFAM" id="SSF52087">
    <property type="entry name" value="CRAL/TRIO domain"/>
    <property type="match status" value="1"/>
</dbReference>
<sequence>MAQPPPPPAPPDKMSLTQQELDWCLALKQAVLEDDELEERPDLDYAHCALMARGNLSEALHRFRSLQEFRSEYQIHDDDPLEAWELLQQFFEQQPWFILDVNVGDETVFVQDFSRLDPKAVDLPRDWRVFMGGFYYLLRILQPNIDIMRKGIVVIAELANMGWKNFDIEFMNRHHYHLMAFYPIQIKEVTFMHASTIGSMLHSMLKRLRGNRDEILVGCQFEQWEGEWSDMFKTPSPELAQQRLNDKIKRYLVHQYHNNITFRFPGEEALMDSTPPPQVS</sequence>
<gene>
    <name evidence="1" type="ORF">SEMRO_1850_G301580.1</name>
</gene>
<dbReference type="Proteomes" id="UP001153069">
    <property type="component" value="Unassembled WGS sequence"/>
</dbReference>
<dbReference type="Gene3D" id="3.40.525.10">
    <property type="entry name" value="CRAL-TRIO lipid binding domain"/>
    <property type="match status" value="1"/>
</dbReference>
<keyword evidence="2" id="KW-1185">Reference proteome</keyword>
<protein>
    <recommendedName>
        <fullName evidence="3">CRAL-TRIO domain-containing protein</fullName>
    </recommendedName>
</protein>
<proteinExistence type="predicted"/>
<reference evidence="1" key="1">
    <citation type="submission" date="2020-06" db="EMBL/GenBank/DDBJ databases">
        <authorList>
            <consortium name="Plant Systems Biology data submission"/>
        </authorList>
    </citation>
    <scope>NUCLEOTIDE SEQUENCE</scope>
    <source>
        <strain evidence="1">D6</strain>
    </source>
</reference>
<evidence type="ECO:0008006" key="3">
    <source>
        <dbReference type="Google" id="ProtNLM"/>
    </source>
</evidence>
<dbReference type="AlphaFoldDB" id="A0A9N8EVZ5"/>
<evidence type="ECO:0000313" key="2">
    <source>
        <dbReference type="Proteomes" id="UP001153069"/>
    </source>
</evidence>
<accession>A0A9N8EVZ5</accession>
<organism evidence="1 2">
    <name type="scientific">Seminavis robusta</name>
    <dbReference type="NCBI Taxonomy" id="568900"/>
    <lineage>
        <taxon>Eukaryota</taxon>
        <taxon>Sar</taxon>
        <taxon>Stramenopiles</taxon>
        <taxon>Ochrophyta</taxon>
        <taxon>Bacillariophyta</taxon>
        <taxon>Bacillariophyceae</taxon>
        <taxon>Bacillariophycidae</taxon>
        <taxon>Naviculales</taxon>
        <taxon>Naviculaceae</taxon>
        <taxon>Seminavis</taxon>
    </lineage>
</organism>
<comment type="caution">
    <text evidence="1">The sequence shown here is derived from an EMBL/GenBank/DDBJ whole genome shotgun (WGS) entry which is preliminary data.</text>
</comment>
<evidence type="ECO:0000313" key="1">
    <source>
        <dbReference type="EMBL" id="CAB9526576.1"/>
    </source>
</evidence>
<name>A0A9N8EVZ5_9STRA</name>
<dbReference type="EMBL" id="CAICTM010001848">
    <property type="protein sequence ID" value="CAB9526576.1"/>
    <property type="molecule type" value="Genomic_DNA"/>
</dbReference>
<dbReference type="InterPro" id="IPR036865">
    <property type="entry name" value="CRAL-TRIO_dom_sf"/>
</dbReference>